<name>X1CW07_9ZZZZ</name>
<dbReference type="AlphaFoldDB" id="X1CW07"/>
<comment type="caution">
    <text evidence="1">The sequence shown here is derived from an EMBL/GenBank/DDBJ whole genome shotgun (WGS) entry which is preliminary data.</text>
</comment>
<evidence type="ECO:0000313" key="1">
    <source>
        <dbReference type="EMBL" id="GAH00280.1"/>
    </source>
</evidence>
<protein>
    <submittedName>
        <fullName evidence="1">Uncharacterized protein</fullName>
    </submittedName>
</protein>
<feature type="non-terminal residue" evidence="1">
    <location>
        <position position="88"/>
    </location>
</feature>
<dbReference type="EMBL" id="BART01024074">
    <property type="protein sequence ID" value="GAH00280.1"/>
    <property type="molecule type" value="Genomic_DNA"/>
</dbReference>
<sequence>MSVKIIQERLDGYNAKSFQEEEMALREITQEVALHSLYNTKFYKLAAFHGEHACAYFIPLTGFPKIWILRYCIRIPTSISTLSRPSQT</sequence>
<gene>
    <name evidence="1" type="ORF">S01H4_43612</name>
</gene>
<accession>X1CW07</accession>
<proteinExistence type="predicted"/>
<organism evidence="1">
    <name type="scientific">marine sediment metagenome</name>
    <dbReference type="NCBI Taxonomy" id="412755"/>
    <lineage>
        <taxon>unclassified sequences</taxon>
        <taxon>metagenomes</taxon>
        <taxon>ecological metagenomes</taxon>
    </lineage>
</organism>
<reference evidence="1" key="1">
    <citation type="journal article" date="2014" name="Front. Microbiol.">
        <title>High frequency of phylogenetically diverse reductive dehalogenase-homologous genes in deep subseafloor sedimentary metagenomes.</title>
        <authorList>
            <person name="Kawai M."/>
            <person name="Futagami T."/>
            <person name="Toyoda A."/>
            <person name="Takaki Y."/>
            <person name="Nishi S."/>
            <person name="Hori S."/>
            <person name="Arai W."/>
            <person name="Tsubouchi T."/>
            <person name="Morono Y."/>
            <person name="Uchiyama I."/>
            <person name="Ito T."/>
            <person name="Fujiyama A."/>
            <person name="Inagaki F."/>
            <person name="Takami H."/>
        </authorList>
    </citation>
    <scope>NUCLEOTIDE SEQUENCE</scope>
    <source>
        <strain evidence="1">Expedition CK06-06</strain>
    </source>
</reference>